<accession>A0AAE8NEF7</accession>
<dbReference type="InterPro" id="IPR009003">
    <property type="entry name" value="Peptidase_S1_PA"/>
</dbReference>
<evidence type="ECO:0000313" key="2">
    <source>
        <dbReference type="Proteomes" id="UP000250416"/>
    </source>
</evidence>
<proteinExistence type="predicted"/>
<sequence>MTAYLQQYRTAVYEHIDDHGEGWGSGSYLRLGNQTFILTNEHVAQVRSDERTLAYQLKGQEDIRRIVGGHIEFPAPLDLALLPVPADVWSNTSNESRAIEIDQIALCHAPVQTELLTFSGFSGSNVAFHFDTLLASGTCSTAREAELPADDDRFASRFHFGIDYRPDLASTVIGDKSLPLPPGLSGSTVWNTGFVEAKMHGVTWTPEFAKVTDVVWGWPSNHGCLVATRAEYLRSFLLGAQHHSDDLWIA</sequence>
<dbReference type="SUPFAM" id="SSF50494">
    <property type="entry name" value="Trypsin-like serine proteases"/>
    <property type="match status" value="1"/>
</dbReference>
<dbReference type="Proteomes" id="UP000250416">
    <property type="component" value="Unassembled WGS sequence"/>
</dbReference>
<dbReference type="EMBL" id="UARD01000014">
    <property type="protein sequence ID" value="SPV19711.1"/>
    <property type="molecule type" value="Genomic_DNA"/>
</dbReference>
<evidence type="ECO:0000313" key="1">
    <source>
        <dbReference type="EMBL" id="SPV19711.1"/>
    </source>
</evidence>
<protein>
    <recommendedName>
        <fullName evidence="3">Trypsin-like peptidase domain-containing protein</fullName>
    </recommendedName>
</protein>
<dbReference type="AlphaFoldDB" id="A0AAE8NEF7"/>
<organism evidence="1 2">
    <name type="scientific">Burkholderia cepacia</name>
    <name type="common">Pseudomonas cepacia</name>
    <dbReference type="NCBI Taxonomy" id="292"/>
    <lineage>
        <taxon>Bacteria</taxon>
        <taxon>Pseudomonadati</taxon>
        <taxon>Pseudomonadota</taxon>
        <taxon>Betaproteobacteria</taxon>
        <taxon>Burkholderiales</taxon>
        <taxon>Burkholderiaceae</taxon>
        <taxon>Burkholderia</taxon>
        <taxon>Burkholderia cepacia complex</taxon>
    </lineage>
</organism>
<name>A0AAE8NEF7_BURCE</name>
<comment type="caution">
    <text evidence="1">The sequence shown here is derived from an EMBL/GenBank/DDBJ whole genome shotgun (WGS) entry which is preliminary data.</text>
</comment>
<gene>
    <name evidence="1" type="ORF">NCTC10661_03070</name>
</gene>
<evidence type="ECO:0008006" key="3">
    <source>
        <dbReference type="Google" id="ProtNLM"/>
    </source>
</evidence>
<reference evidence="1 2" key="1">
    <citation type="submission" date="2018-06" db="EMBL/GenBank/DDBJ databases">
        <authorList>
            <consortium name="Pathogen Informatics"/>
            <person name="Doyle S."/>
        </authorList>
    </citation>
    <scope>NUCLEOTIDE SEQUENCE [LARGE SCALE GENOMIC DNA]</scope>
    <source>
        <strain evidence="1 2">NCTC10661</strain>
    </source>
</reference>